<gene>
    <name evidence="5" type="ordered locus">Fbal_0383</name>
</gene>
<dbReference type="GO" id="GO:0016020">
    <property type="term" value="C:membrane"/>
    <property type="evidence" value="ECO:0007669"/>
    <property type="project" value="TreeGrafter"/>
</dbReference>
<dbReference type="InterPro" id="IPR036291">
    <property type="entry name" value="NAD(P)-bd_dom_sf"/>
</dbReference>
<dbReference type="NCBIfam" id="NF004825">
    <property type="entry name" value="PRK06181.1"/>
    <property type="match status" value="1"/>
</dbReference>
<evidence type="ECO:0000313" key="5">
    <source>
        <dbReference type="EMBL" id="ADN74597.1"/>
    </source>
</evidence>
<dbReference type="Proteomes" id="UP000006683">
    <property type="component" value="Chromosome"/>
</dbReference>
<dbReference type="PROSITE" id="PS00061">
    <property type="entry name" value="ADH_SHORT"/>
    <property type="match status" value="1"/>
</dbReference>
<dbReference type="SMART" id="SM00822">
    <property type="entry name" value="PKS_KR"/>
    <property type="match status" value="1"/>
</dbReference>
<dbReference type="eggNOG" id="COG0300">
    <property type="taxonomic scope" value="Bacteria"/>
</dbReference>
<sequence>MDGEVVLLTGASEGIGRALAHQLSARGARLMLVARNRERLDSLVAELPSPAFAYPLDLTELDQLPKLVEAALAQFGRLDRLILNAGITMWSTVEALTDLSVLERVMRVNYLATAHLAHAALPALKQSRGHIAVVSSLTGLTGVPTRSGYCASKHAVMGFFDALRIELRGSGVDVTVLCPDFVVTQTHKRAMGADGQPLGQTPMQESKIMTAEQCARAMVRAIEKRQRLWLGSFRGRLGRWLKLLAPGLIDGIAARAIARRH</sequence>
<dbReference type="SUPFAM" id="SSF51735">
    <property type="entry name" value="NAD(P)-binding Rossmann-fold domains"/>
    <property type="match status" value="1"/>
</dbReference>
<protein>
    <submittedName>
        <fullName evidence="5">Short-chain dehydrogenase/reductase SDR</fullName>
    </submittedName>
</protein>
<dbReference type="InterPro" id="IPR020904">
    <property type="entry name" value="Sc_DH/Rdtase_CS"/>
</dbReference>
<evidence type="ECO:0000256" key="3">
    <source>
        <dbReference type="RuleBase" id="RU000363"/>
    </source>
</evidence>
<dbReference type="InterPro" id="IPR002347">
    <property type="entry name" value="SDR_fam"/>
</dbReference>
<dbReference type="OrthoDB" id="9810734at2"/>
<proteinExistence type="inferred from homology"/>
<keyword evidence="6" id="KW-1185">Reference proteome</keyword>
<dbReference type="RefSeq" id="WP_013343903.1">
    <property type="nucleotide sequence ID" value="NC_014541.1"/>
</dbReference>
<keyword evidence="2" id="KW-0560">Oxidoreductase</keyword>
<dbReference type="HOGENOM" id="CLU_010194_2_1_6"/>
<dbReference type="PRINTS" id="PR00080">
    <property type="entry name" value="SDRFAMILY"/>
</dbReference>
<evidence type="ECO:0000313" key="6">
    <source>
        <dbReference type="Proteomes" id="UP000006683"/>
    </source>
</evidence>
<comment type="similarity">
    <text evidence="1 3">Belongs to the short-chain dehydrogenases/reductases (SDR) family.</text>
</comment>
<dbReference type="PANTHER" id="PTHR44196">
    <property type="entry name" value="DEHYDROGENASE/REDUCTASE SDR FAMILY MEMBER 7B"/>
    <property type="match status" value="1"/>
</dbReference>
<dbReference type="EMBL" id="CP002209">
    <property type="protein sequence ID" value="ADN74597.1"/>
    <property type="molecule type" value="Genomic_DNA"/>
</dbReference>
<dbReference type="STRING" id="550540.Fbal_0383"/>
<dbReference type="GO" id="GO:0016491">
    <property type="term" value="F:oxidoreductase activity"/>
    <property type="evidence" value="ECO:0007669"/>
    <property type="project" value="UniProtKB-KW"/>
</dbReference>
<accession>E1SN98</accession>
<evidence type="ECO:0000259" key="4">
    <source>
        <dbReference type="SMART" id="SM00822"/>
    </source>
</evidence>
<dbReference type="PRINTS" id="PR00081">
    <property type="entry name" value="GDHRDH"/>
</dbReference>
<dbReference type="PANTHER" id="PTHR44196:SF1">
    <property type="entry name" value="DEHYDROGENASE_REDUCTASE SDR FAMILY MEMBER 7B"/>
    <property type="match status" value="1"/>
</dbReference>
<dbReference type="KEGG" id="fbl:Fbal_0383"/>
<reference evidence="5 6" key="1">
    <citation type="journal article" date="2010" name="Stand. Genomic Sci.">
        <title>Complete genome sequence of Ferrimonas balearica type strain (PAT).</title>
        <authorList>
            <person name="Nolan M."/>
            <person name="Sikorski J."/>
            <person name="Davenport K."/>
            <person name="Lucas S."/>
            <person name="Glavina Del Rio T."/>
            <person name="Tice H."/>
            <person name="Cheng J."/>
            <person name="Goodwin L."/>
            <person name="Pitluck S."/>
            <person name="Liolios K."/>
            <person name="Ivanova N."/>
            <person name="Mavromatis K."/>
            <person name="Ovchinnikova G."/>
            <person name="Pati A."/>
            <person name="Chen A."/>
            <person name="Palaniappan K."/>
            <person name="Land M."/>
            <person name="Hauser L."/>
            <person name="Chang Y."/>
            <person name="Jeffries C."/>
            <person name="Tapia R."/>
            <person name="Brettin T."/>
            <person name="Detter J."/>
            <person name="Han C."/>
            <person name="Yasawong M."/>
            <person name="Rohde M."/>
            <person name="Tindall B."/>
            <person name="Goker M."/>
            <person name="Woyke T."/>
            <person name="Bristow J."/>
            <person name="Eisen J."/>
            <person name="Markowitz V."/>
            <person name="Hugenholtz P."/>
            <person name="Kyrpides N."/>
            <person name="Klenk H."/>
            <person name="Lapidus A."/>
        </authorList>
    </citation>
    <scope>NUCLEOTIDE SEQUENCE [LARGE SCALE GENOMIC DNA]</scope>
    <source>
        <strain evidence="6">DSM 9799 / CCM 4581 / KCTC 23876 / PAT</strain>
    </source>
</reference>
<evidence type="ECO:0000256" key="1">
    <source>
        <dbReference type="ARBA" id="ARBA00006484"/>
    </source>
</evidence>
<dbReference type="Pfam" id="PF00106">
    <property type="entry name" value="adh_short"/>
    <property type="match status" value="1"/>
</dbReference>
<evidence type="ECO:0000256" key="2">
    <source>
        <dbReference type="ARBA" id="ARBA00023002"/>
    </source>
</evidence>
<dbReference type="AlphaFoldDB" id="E1SN98"/>
<dbReference type="Gene3D" id="3.40.50.720">
    <property type="entry name" value="NAD(P)-binding Rossmann-like Domain"/>
    <property type="match status" value="1"/>
</dbReference>
<dbReference type="GeneID" id="67180635"/>
<dbReference type="InterPro" id="IPR057326">
    <property type="entry name" value="KR_dom"/>
</dbReference>
<name>E1SN98_FERBD</name>
<organism evidence="5 6">
    <name type="scientific">Ferrimonas balearica (strain DSM 9799 / CCM 4581 / KCTC 23876 / PAT)</name>
    <dbReference type="NCBI Taxonomy" id="550540"/>
    <lineage>
        <taxon>Bacteria</taxon>
        <taxon>Pseudomonadati</taxon>
        <taxon>Pseudomonadota</taxon>
        <taxon>Gammaproteobacteria</taxon>
        <taxon>Alteromonadales</taxon>
        <taxon>Ferrimonadaceae</taxon>
        <taxon>Ferrimonas</taxon>
    </lineage>
</organism>
<feature type="domain" description="Ketoreductase" evidence="4">
    <location>
        <begin position="4"/>
        <end position="184"/>
    </location>
</feature>